<name>A0A5N5SX72_9CRUS</name>
<feature type="non-terminal residue" evidence="8">
    <location>
        <position position="1"/>
    </location>
</feature>
<evidence type="ECO:0000256" key="1">
    <source>
        <dbReference type="ARBA" id="ARBA00001946"/>
    </source>
</evidence>
<accession>A0A5N5SX72</accession>
<dbReference type="GO" id="GO:0008296">
    <property type="term" value="F:3'-5'-DNA exonuclease activity"/>
    <property type="evidence" value="ECO:0007669"/>
    <property type="project" value="TreeGrafter"/>
</dbReference>
<dbReference type="InterPro" id="IPR012337">
    <property type="entry name" value="RNaseH-like_sf"/>
</dbReference>
<dbReference type="GO" id="GO:0046872">
    <property type="term" value="F:metal ion binding"/>
    <property type="evidence" value="ECO:0007669"/>
    <property type="project" value="UniProtKB-KW"/>
</dbReference>
<keyword evidence="2" id="KW-0540">Nuclease</keyword>
<keyword evidence="6" id="KW-0460">Magnesium</keyword>
<dbReference type="GO" id="GO:0006308">
    <property type="term" value="P:DNA catabolic process"/>
    <property type="evidence" value="ECO:0007669"/>
    <property type="project" value="TreeGrafter"/>
</dbReference>
<evidence type="ECO:0000313" key="9">
    <source>
        <dbReference type="Proteomes" id="UP000326759"/>
    </source>
</evidence>
<dbReference type="SUPFAM" id="SSF53098">
    <property type="entry name" value="Ribonuclease H-like"/>
    <property type="match status" value="1"/>
</dbReference>
<keyword evidence="9" id="KW-1185">Reference proteome</keyword>
<sequence>YSNLRRYIEVFIPKEIVLGHWKLYFLRVCHKYSTLYIEEITELSNYNLDHLKEFNKDSATAIKLFLDLPSPVAFVAHNGHGFDFPILKAELLRVDGESLEGVVCIDSLQFSCDFEKVDIEKITEIAKEFLNEECINNNFCNTSNNSHVIENGLSHVIENGHSPSKLEETEAIPSCSTDTTFNIHPQYNFQTPKKKLKLDSSKKIKDFQTPPRIRIEDSKNSPPPPRGKNGLPPPVKFTPSPKKHLSENANVHIDNGSRVKKALFPINKPLPFPDIKKMPFRQPHIYYRIYGQKYLAQRAEFDAEALLRICAYHGEDFVSWADSNCSPFRSVMPIWKTRKTCKKIIITSFNFIC</sequence>
<comment type="cofactor">
    <cofactor evidence="1">
        <name>Mg(2+)</name>
        <dbReference type="ChEBI" id="CHEBI:18420"/>
    </cofactor>
</comment>
<comment type="caution">
    <text evidence="8">The sequence shown here is derived from an EMBL/GenBank/DDBJ whole genome shotgun (WGS) entry which is preliminary data.</text>
</comment>
<evidence type="ECO:0000256" key="5">
    <source>
        <dbReference type="ARBA" id="ARBA00022839"/>
    </source>
</evidence>
<dbReference type="InterPro" id="IPR036397">
    <property type="entry name" value="RNaseH_sf"/>
</dbReference>
<dbReference type="PANTHER" id="PTHR13058:SF19">
    <property type="entry name" value="LD40940P"/>
    <property type="match status" value="1"/>
</dbReference>
<dbReference type="GO" id="GO:0003676">
    <property type="term" value="F:nucleic acid binding"/>
    <property type="evidence" value="ECO:0007669"/>
    <property type="project" value="InterPro"/>
</dbReference>
<dbReference type="InterPro" id="IPR040393">
    <property type="entry name" value="TREX1/2"/>
</dbReference>
<dbReference type="OrthoDB" id="10250935at2759"/>
<dbReference type="Proteomes" id="UP000326759">
    <property type="component" value="Unassembled WGS sequence"/>
</dbReference>
<keyword evidence="3" id="KW-0479">Metal-binding</keyword>
<dbReference type="GO" id="GO:0005737">
    <property type="term" value="C:cytoplasm"/>
    <property type="evidence" value="ECO:0007669"/>
    <property type="project" value="TreeGrafter"/>
</dbReference>
<dbReference type="Gene3D" id="3.30.420.10">
    <property type="entry name" value="Ribonuclease H-like superfamily/Ribonuclease H"/>
    <property type="match status" value="2"/>
</dbReference>
<feature type="compositionally biased region" description="Basic and acidic residues" evidence="7">
    <location>
        <begin position="197"/>
        <end position="206"/>
    </location>
</feature>
<evidence type="ECO:0000256" key="7">
    <source>
        <dbReference type="SAM" id="MobiDB-lite"/>
    </source>
</evidence>
<organism evidence="8 9">
    <name type="scientific">Armadillidium nasatum</name>
    <dbReference type="NCBI Taxonomy" id="96803"/>
    <lineage>
        <taxon>Eukaryota</taxon>
        <taxon>Metazoa</taxon>
        <taxon>Ecdysozoa</taxon>
        <taxon>Arthropoda</taxon>
        <taxon>Crustacea</taxon>
        <taxon>Multicrustacea</taxon>
        <taxon>Malacostraca</taxon>
        <taxon>Eumalacostraca</taxon>
        <taxon>Peracarida</taxon>
        <taxon>Isopoda</taxon>
        <taxon>Oniscidea</taxon>
        <taxon>Crinocheta</taxon>
        <taxon>Armadillidiidae</taxon>
        <taxon>Armadillidium</taxon>
    </lineage>
</organism>
<dbReference type="PANTHER" id="PTHR13058">
    <property type="entry name" value="THREE PRIME REPAIR EXONUCLEASE 1, 2"/>
    <property type="match status" value="1"/>
</dbReference>
<evidence type="ECO:0000256" key="4">
    <source>
        <dbReference type="ARBA" id="ARBA00022801"/>
    </source>
</evidence>
<keyword evidence="5" id="KW-0269">Exonuclease</keyword>
<dbReference type="EMBL" id="SEYY01018961">
    <property type="protein sequence ID" value="KAB7498813.1"/>
    <property type="molecule type" value="Genomic_DNA"/>
</dbReference>
<evidence type="ECO:0000256" key="3">
    <source>
        <dbReference type="ARBA" id="ARBA00022723"/>
    </source>
</evidence>
<gene>
    <name evidence="8" type="ORF">Anas_05578</name>
</gene>
<dbReference type="AlphaFoldDB" id="A0A5N5SX72"/>
<feature type="compositionally biased region" description="Pro residues" evidence="7">
    <location>
        <begin position="221"/>
        <end position="236"/>
    </location>
</feature>
<evidence type="ECO:0000256" key="2">
    <source>
        <dbReference type="ARBA" id="ARBA00022722"/>
    </source>
</evidence>
<keyword evidence="4" id="KW-0378">Hydrolase</keyword>
<evidence type="ECO:0000256" key="6">
    <source>
        <dbReference type="ARBA" id="ARBA00022842"/>
    </source>
</evidence>
<feature type="region of interest" description="Disordered" evidence="7">
    <location>
        <begin position="192"/>
        <end position="247"/>
    </location>
</feature>
<proteinExistence type="predicted"/>
<protein>
    <submittedName>
        <fullName evidence="8">Uncharacterized protein</fullName>
    </submittedName>
</protein>
<reference evidence="8 9" key="1">
    <citation type="journal article" date="2019" name="PLoS Biol.">
        <title>Sex chromosomes control vertical transmission of feminizing Wolbachia symbionts in an isopod.</title>
        <authorList>
            <person name="Becking T."/>
            <person name="Chebbi M.A."/>
            <person name="Giraud I."/>
            <person name="Moumen B."/>
            <person name="Laverre T."/>
            <person name="Caubet Y."/>
            <person name="Peccoud J."/>
            <person name="Gilbert C."/>
            <person name="Cordaux R."/>
        </authorList>
    </citation>
    <scope>NUCLEOTIDE SEQUENCE [LARGE SCALE GENOMIC DNA]</scope>
    <source>
        <strain evidence="8">ANa2</strain>
        <tissue evidence="8">Whole body excluding digestive tract and cuticle</tissue>
    </source>
</reference>
<evidence type="ECO:0000313" key="8">
    <source>
        <dbReference type="EMBL" id="KAB7498813.1"/>
    </source>
</evidence>